<dbReference type="PANTHER" id="PTHR23077:SF132">
    <property type="entry name" value="ATP-DEPENDENT ZN PROTEASE"/>
    <property type="match status" value="1"/>
</dbReference>
<evidence type="ECO:0000313" key="4">
    <source>
        <dbReference type="Proteomes" id="UP001161017"/>
    </source>
</evidence>
<proteinExistence type="predicted"/>
<feature type="compositionally biased region" description="Basic and acidic residues" evidence="1">
    <location>
        <begin position="459"/>
        <end position="481"/>
    </location>
</feature>
<dbReference type="AlphaFoldDB" id="A0AA43QKM6"/>
<name>A0AA43QKM6_9LECA</name>
<dbReference type="InterPro" id="IPR003959">
    <property type="entry name" value="ATPase_AAA_core"/>
</dbReference>
<comment type="caution">
    <text evidence="3">The sequence shown here is derived from an EMBL/GenBank/DDBJ whole genome shotgun (WGS) entry which is preliminary data.</text>
</comment>
<dbReference type="Pfam" id="PF00004">
    <property type="entry name" value="AAA"/>
    <property type="match status" value="1"/>
</dbReference>
<dbReference type="SUPFAM" id="SSF52540">
    <property type="entry name" value="P-loop containing nucleoside triphosphate hydrolases"/>
    <property type="match status" value="1"/>
</dbReference>
<dbReference type="InterPro" id="IPR050168">
    <property type="entry name" value="AAA_ATPase_domain"/>
</dbReference>
<sequence length="492" mass="55949">MIQKSAALETVWQDWQKYCALPRDDTILRVVTSLRQNYPDHTVTVAEEKAGILDYARAGNATLSRDEDDGRFVAVREYGVANRRAATKAGKHTDDIRFGTHYCSWRNKDFIIFTVDWVKDLFGKHKKAYFILYERNQVASNESPPKIVDELIAEATKWNQDTREEIWVYDQHQWTKSESLYQSVQQARWDDVVLDPAFKKELIADVEGFFDNEAEYKEFAVSWKRGVILHGSPGNGKSISIKALMRSLAARTSPIPTLYVKSLAGCFNEFYSIGQIFEKARAAAPCLLVFEDLDSLVKEKVRSFFLNEVDGIADNNGIMLIGSTNYLGKLDPSITQRPSRFDRKYPFELPAHAERTRYAEYWRSKLLKNERVEFPEGLAAAIADQTDGFSFAYLKEVFVTSLLSIVAAKRRGANEPEELSEVDGKTNGHVEGKEDPFATVLLWRVVQKQIQSMKAQMKAAKESAEQAEKAEKQKGDKKTDDHDDEKDEGCGC</sequence>
<evidence type="ECO:0000259" key="2">
    <source>
        <dbReference type="Pfam" id="PF00004"/>
    </source>
</evidence>
<dbReference type="PANTHER" id="PTHR23077">
    <property type="entry name" value="AAA-FAMILY ATPASE"/>
    <property type="match status" value="1"/>
</dbReference>
<evidence type="ECO:0000256" key="1">
    <source>
        <dbReference type="SAM" id="MobiDB-lite"/>
    </source>
</evidence>
<evidence type="ECO:0000313" key="3">
    <source>
        <dbReference type="EMBL" id="MDI1487374.1"/>
    </source>
</evidence>
<dbReference type="InterPro" id="IPR027417">
    <property type="entry name" value="P-loop_NTPase"/>
</dbReference>
<accession>A0AA43QKM6</accession>
<dbReference type="EMBL" id="JAPUFD010000005">
    <property type="protein sequence ID" value="MDI1487374.1"/>
    <property type="molecule type" value="Genomic_DNA"/>
</dbReference>
<dbReference type="GO" id="GO:0003723">
    <property type="term" value="F:RNA binding"/>
    <property type="evidence" value="ECO:0007669"/>
    <property type="project" value="TreeGrafter"/>
</dbReference>
<protein>
    <recommendedName>
        <fullName evidence="2">ATPase AAA-type core domain-containing protein</fullName>
    </recommendedName>
</protein>
<gene>
    <name evidence="3" type="ORF">OHK93_006643</name>
</gene>
<keyword evidence="4" id="KW-1185">Reference proteome</keyword>
<dbReference type="Proteomes" id="UP001161017">
    <property type="component" value="Unassembled WGS sequence"/>
</dbReference>
<dbReference type="GO" id="GO:1990275">
    <property type="term" value="F:preribosome binding"/>
    <property type="evidence" value="ECO:0007669"/>
    <property type="project" value="TreeGrafter"/>
</dbReference>
<feature type="region of interest" description="Disordered" evidence="1">
    <location>
        <begin position="454"/>
        <end position="492"/>
    </location>
</feature>
<feature type="domain" description="ATPase AAA-type core" evidence="2">
    <location>
        <begin position="227"/>
        <end position="348"/>
    </location>
</feature>
<dbReference type="GO" id="GO:0042254">
    <property type="term" value="P:ribosome biogenesis"/>
    <property type="evidence" value="ECO:0007669"/>
    <property type="project" value="TreeGrafter"/>
</dbReference>
<feature type="compositionally biased region" description="Acidic residues" evidence="1">
    <location>
        <begin position="482"/>
        <end position="492"/>
    </location>
</feature>
<dbReference type="GO" id="GO:0005524">
    <property type="term" value="F:ATP binding"/>
    <property type="evidence" value="ECO:0007669"/>
    <property type="project" value="InterPro"/>
</dbReference>
<dbReference type="CDD" id="cd19481">
    <property type="entry name" value="RecA-like_protease"/>
    <property type="match status" value="1"/>
</dbReference>
<dbReference type="Gene3D" id="3.40.50.300">
    <property type="entry name" value="P-loop containing nucleotide triphosphate hydrolases"/>
    <property type="match status" value="1"/>
</dbReference>
<dbReference type="GO" id="GO:0016887">
    <property type="term" value="F:ATP hydrolysis activity"/>
    <property type="evidence" value="ECO:0007669"/>
    <property type="project" value="InterPro"/>
</dbReference>
<reference evidence="3" key="1">
    <citation type="journal article" date="2023" name="Genome Biol. Evol.">
        <title>First Whole Genome Sequence and Flow Cytometry Genome Size Data for the Lichen-Forming Fungus Ramalina farinacea (Ascomycota).</title>
        <authorList>
            <person name="Llewellyn T."/>
            <person name="Mian S."/>
            <person name="Hill R."/>
            <person name="Leitch I.J."/>
            <person name="Gaya E."/>
        </authorList>
    </citation>
    <scope>NUCLEOTIDE SEQUENCE</scope>
    <source>
        <strain evidence="3">LIQ254RAFAR</strain>
    </source>
</reference>
<organism evidence="3 4">
    <name type="scientific">Ramalina farinacea</name>
    <dbReference type="NCBI Taxonomy" id="258253"/>
    <lineage>
        <taxon>Eukaryota</taxon>
        <taxon>Fungi</taxon>
        <taxon>Dikarya</taxon>
        <taxon>Ascomycota</taxon>
        <taxon>Pezizomycotina</taxon>
        <taxon>Lecanoromycetes</taxon>
        <taxon>OSLEUM clade</taxon>
        <taxon>Lecanoromycetidae</taxon>
        <taxon>Lecanorales</taxon>
        <taxon>Lecanorineae</taxon>
        <taxon>Ramalinaceae</taxon>
        <taxon>Ramalina</taxon>
    </lineage>
</organism>
<dbReference type="GO" id="GO:0005634">
    <property type="term" value="C:nucleus"/>
    <property type="evidence" value="ECO:0007669"/>
    <property type="project" value="TreeGrafter"/>
</dbReference>